<reference evidence="3" key="1">
    <citation type="submission" date="2017-09" db="EMBL/GenBank/DDBJ databases">
        <authorList>
            <person name="Varghese N."/>
            <person name="Submissions S."/>
        </authorList>
    </citation>
    <scope>NUCLEOTIDE SEQUENCE [LARGE SCALE GENOMIC DNA]</scope>
    <source>
        <strain evidence="3">C7</strain>
    </source>
</reference>
<dbReference type="AlphaFoldDB" id="A0A2C9CVA5"/>
<organism evidence="2 3">
    <name type="scientific">Pontivivens marinum</name>
    <dbReference type="NCBI Taxonomy" id="1690039"/>
    <lineage>
        <taxon>Bacteria</taxon>
        <taxon>Pseudomonadati</taxon>
        <taxon>Pseudomonadota</taxon>
        <taxon>Alphaproteobacteria</taxon>
        <taxon>Rhodobacterales</taxon>
        <taxon>Paracoccaceae</taxon>
        <taxon>Pontivivens</taxon>
    </lineage>
</organism>
<dbReference type="InterPro" id="IPR036388">
    <property type="entry name" value="WH-like_DNA-bd_sf"/>
</dbReference>
<sequence length="146" mass="16410">MTYDLKASFGYQLSRAARAVERGFEEELKALDLTRLQWCLLLGIGQDGITQPSGLSEHFGLDRAAVSRGLTRLEKQKYLRRVVCDQDARNRLLVITDEGRVAMQAGIDAAERNAEQVLLALRPRERIRVVDLLAAFNDAQTPLDKL</sequence>
<feature type="domain" description="HTH marR-type" evidence="1">
    <location>
        <begin position="6"/>
        <end position="138"/>
    </location>
</feature>
<evidence type="ECO:0000313" key="2">
    <source>
        <dbReference type="EMBL" id="SOH95045.1"/>
    </source>
</evidence>
<dbReference type="EMBL" id="OCTN01000007">
    <property type="protein sequence ID" value="SOH95045.1"/>
    <property type="molecule type" value="Genomic_DNA"/>
</dbReference>
<dbReference type="RefSeq" id="WP_097931191.1">
    <property type="nucleotide sequence ID" value="NZ_OCTN01000007.1"/>
</dbReference>
<dbReference type="Proteomes" id="UP000220034">
    <property type="component" value="Unassembled WGS sequence"/>
</dbReference>
<dbReference type="PROSITE" id="PS50995">
    <property type="entry name" value="HTH_MARR_2"/>
    <property type="match status" value="1"/>
</dbReference>
<keyword evidence="3" id="KW-1185">Reference proteome</keyword>
<protein>
    <submittedName>
        <fullName evidence="2">DNA-binding transcriptional regulator, MarR family</fullName>
    </submittedName>
</protein>
<dbReference type="OrthoDB" id="7875399at2"/>
<gene>
    <name evidence="2" type="ORF">SAMN06273572_10766</name>
</gene>
<dbReference type="SMART" id="SM00347">
    <property type="entry name" value="HTH_MARR"/>
    <property type="match status" value="1"/>
</dbReference>
<dbReference type="PANTHER" id="PTHR33164">
    <property type="entry name" value="TRANSCRIPTIONAL REGULATOR, MARR FAMILY"/>
    <property type="match status" value="1"/>
</dbReference>
<proteinExistence type="predicted"/>
<dbReference type="PANTHER" id="PTHR33164:SF43">
    <property type="entry name" value="HTH-TYPE TRANSCRIPTIONAL REPRESSOR YETL"/>
    <property type="match status" value="1"/>
</dbReference>
<dbReference type="InterPro" id="IPR000835">
    <property type="entry name" value="HTH_MarR-typ"/>
</dbReference>
<keyword evidence="2" id="KW-0238">DNA-binding</keyword>
<dbReference type="GO" id="GO:0003677">
    <property type="term" value="F:DNA binding"/>
    <property type="evidence" value="ECO:0007669"/>
    <property type="project" value="UniProtKB-KW"/>
</dbReference>
<dbReference type="Gene3D" id="1.10.10.10">
    <property type="entry name" value="Winged helix-like DNA-binding domain superfamily/Winged helix DNA-binding domain"/>
    <property type="match status" value="1"/>
</dbReference>
<dbReference type="GO" id="GO:0003700">
    <property type="term" value="F:DNA-binding transcription factor activity"/>
    <property type="evidence" value="ECO:0007669"/>
    <property type="project" value="InterPro"/>
</dbReference>
<accession>A0A2C9CVA5</accession>
<dbReference type="SUPFAM" id="SSF46785">
    <property type="entry name" value="Winged helix' DNA-binding domain"/>
    <property type="match status" value="1"/>
</dbReference>
<dbReference type="GO" id="GO:0006950">
    <property type="term" value="P:response to stress"/>
    <property type="evidence" value="ECO:0007669"/>
    <property type="project" value="TreeGrafter"/>
</dbReference>
<dbReference type="Pfam" id="PF12802">
    <property type="entry name" value="MarR_2"/>
    <property type="match status" value="1"/>
</dbReference>
<name>A0A2C9CVA5_9RHOB</name>
<evidence type="ECO:0000259" key="1">
    <source>
        <dbReference type="PROSITE" id="PS50995"/>
    </source>
</evidence>
<dbReference type="InterPro" id="IPR036390">
    <property type="entry name" value="WH_DNA-bd_sf"/>
</dbReference>
<dbReference type="InterPro" id="IPR039422">
    <property type="entry name" value="MarR/SlyA-like"/>
</dbReference>
<evidence type="ECO:0000313" key="3">
    <source>
        <dbReference type="Proteomes" id="UP000220034"/>
    </source>
</evidence>